<evidence type="ECO:0000313" key="2">
    <source>
        <dbReference type="Proteomes" id="UP000017119"/>
    </source>
</evidence>
<dbReference type="KEGG" id="mpv:PRV_00835"/>
<gene>
    <name evidence="1" type="ORF">PRV_00835</name>
</gene>
<dbReference type="HOGENOM" id="CLU_798811_0_0_14"/>
<protein>
    <submittedName>
        <fullName evidence="1">Uncharacterized protein</fullName>
    </submittedName>
</protein>
<dbReference type="Proteomes" id="UP000017119">
    <property type="component" value="Chromosome"/>
</dbReference>
<proteinExistence type="predicted"/>
<sequence length="301" mass="35415">MLRQDSRENWFVNRIKKIGSYFAACYDAKVEVLSNAIMKEYLQNDNKGSSWEAMWSIDVDDWYKTEQVNWQGQEILFEGIDSQLNGRNCKNDWWQKIKVNGAGENKLKSIKIPNPKKLVFSQVDNSNIRSSGKIKSYSPKIMLLKTNEVKPHKGKIRLMKISKGENYWYIDWWVKAIKNYELKFIEEYIKNTFNCEMGDDEGSENQSSCQLITQIIEETFDLKSILRSTNVESPQNQTVEKGWCINNGESTVELKRGNCEYGVYMKDHWEHIKQELGRNWVILGQEIGLVWEGKEFKWRSF</sequence>
<dbReference type="PATRIC" id="fig|1403316.3.peg.142"/>
<organism evidence="1 2">
    <name type="scientific">Mycoplasma parvum str. Indiana</name>
    <dbReference type="NCBI Taxonomy" id="1403316"/>
    <lineage>
        <taxon>Bacteria</taxon>
        <taxon>Bacillati</taxon>
        <taxon>Mycoplasmatota</taxon>
        <taxon>Mollicutes</taxon>
        <taxon>Mycoplasmataceae</taxon>
        <taxon>Mycoplasma</taxon>
    </lineage>
</organism>
<dbReference type="EMBL" id="CP006771">
    <property type="protein sequence ID" value="AGX88932.1"/>
    <property type="molecule type" value="Genomic_DNA"/>
</dbReference>
<name>U5NC04_9MOLU</name>
<keyword evidence="2" id="KW-1185">Reference proteome</keyword>
<accession>U5NC04</accession>
<evidence type="ECO:0000313" key="1">
    <source>
        <dbReference type="EMBL" id="AGX88932.1"/>
    </source>
</evidence>
<dbReference type="OrthoDB" id="9804933at2"/>
<dbReference type="RefSeq" id="WP_022769159.1">
    <property type="nucleotide sequence ID" value="NC_022575.1"/>
</dbReference>
<dbReference type="AlphaFoldDB" id="U5NC04"/>
<reference evidence="1 2" key="1">
    <citation type="journal article" date="2013" name="Genome Announc.">
        <title>Genome Sequence of Mycoplasma parvum (Formerly Eperythrozoon parvum), a Diminutive Hemoplasma of the Pig.</title>
        <authorList>
            <person name="do Nascimento N.C."/>
            <person name="Dos Santos A.P."/>
            <person name="Chu Y."/>
            <person name="Guimaraes A.M."/>
            <person name="Pagliaro A."/>
            <person name="Messick J.B."/>
        </authorList>
    </citation>
    <scope>NUCLEOTIDE SEQUENCE [LARGE SCALE GENOMIC DNA]</scope>
    <source>
        <strain evidence="1 2">Indiana</strain>
    </source>
</reference>